<dbReference type="Gene3D" id="2.60.120.650">
    <property type="entry name" value="Cupin"/>
    <property type="match status" value="1"/>
</dbReference>
<feature type="domain" description="JmjC" evidence="1">
    <location>
        <begin position="84"/>
        <end position="247"/>
    </location>
</feature>
<evidence type="ECO:0000313" key="2">
    <source>
        <dbReference type="EMBL" id="SHH93180.1"/>
    </source>
</evidence>
<dbReference type="Proteomes" id="UP000189796">
    <property type="component" value="Chromosome I"/>
</dbReference>
<dbReference type="InterPro" id="IPR003347">
    <property type="entry name" value="JmjC_dom"/>
</dbReference>
<dbReference type="PROSITE" id="PS51184">
    <property type="entry name" value="JMJC"/>
    <property type="match status" value="1"/>
</dbReference>
<name>A0A1M5X0C6_9BRAD</name>
<organism evidence="2 3">
    <name type="scientific">Bradyrhizobium erythrophlei</name>
    <dbReference type="NCBI Taxonomy" id="1437360"/>
    <lineage>
        <taxon>Bacteria</taxon>
        <taxon>Pseudomonadati</taxon>
        <taxon>Pseudomonadota</taxon>
        <taxon>Alphaproteobacteria</taxon>
        <taxon>Hyphomicrobiales</taxon>
        <taxon>Nitrobacteraceae</taxon>
        <taxon>Bradyrhizobium</taxon>
    </lineage>
</organism>
<dbReference type="OrthoDB" id="7977346at2"/>
<dbReference type="EMBL" id="LT670817">
    <property type="protein sequence ID" value="SHH93180.1"/>
    <property type="molecule type" value="Genomic_DNA"/>
</dbReference>
<sequence length="311" mass="35365">MTTNKVFSDWDETHSALWGHQPIQLAHDMHKSPLFSPDQLARLIENYPREHYSLVQTGARGSARVWREGEIGNLSGHQVIDAISRGGLWLNMRDVGAVDRRYRNMLDGMFEEVGAKVPGFSARDHQESILISAPDAQVYYHFDLPGQALVQIVGRKRVYVYPNTAPFLTPKMLEDVAVYNVEVDIPYESWYDSHAKVFDIGPGQMLNWQLNAPHRVENLDTFSVSMTVSYTNDPIRRAGIVNLANGLLRLRFGYQPKSRNPRGPSYFAKAVLQKLYRDSGWVKRQRQARRPTEFRLDAAVSGKIVDLPKAA</sequence>
<evidence type="ECO:0000313" key="3">
    <source>
        <dbReference type="Proteomes" id="UP000189796"/>
    </source>
</evidence>
<evidence type="ECO:0000259" key="1">
    <source>
        <dbReference type="PROSITE" id="PS51184"/>
    </source>
</evidence>
<gene>
    <name evidence="2" type="ORF">SAMN05443248_6919</name>
</gene>
<reference evidence="2 3" key="1">
    <citation type="submission" date="2016-11" db="EMBL/GenBank/DDBJ databases">
        <authorList>
            <person name="Jaros S."/>
            <person name="Januszkiewicz K."/>
            <person name="Wedrychowicz H."/>
        </authorList>
    </citation>
    <scope>NUCLEOTIDE SEQUENCE [LARGE SCALE GENOMIC DNA]</scope>
    <source>
        <strain evidence="2 3">GAS138</strain>
    </source>
</reference>
<protein>
    <recommendedName>
        <fullName evidence="1">JmjC domain-containing protein</fullName>
    </recommendedName>
</protein>
<proteinExistence type="predicted"/>
<dbReference type="SUPFAM" id="SSF51197">
    <property type="entry name" value="Clavaminate synthase-like"/>
    <property type="match status" value="1"/>
</dbReference>
<dbReference type="RefSeq" id="WP_079605219.1">
    <property type="nucleotide sequence ID" value="NZ_LT670817.1"/>
</dbReference>
<accession>A0A1M5X0C6</accession>
<dbReference type="AlphaFoldDB" id="A0A1M5X0C6"/>